<dbReference type="PANTHER" id="PTHR43357:SF4">
    <property type="entry name" value="INNER MEMBRANE ABC TRANSPORTER PERMEASE PROTEIN YDCV"/>
    <property type="match status" value="1"/>
</dbReference>
<feature type="transmembrane region" description="Helical" evidence="8">
    <location>
        <begin position="7"/>
        <end position="31"/>
    </location>
</feature>
<evidence type="ECO:0000256" key="6">
    <source>
        <dbReference type="ARBA" id="ARBA00022989"/>
    </source>
</evidence>
<evidence type="ECO:0000259" key="9">
    <source>
        <dbReference type="PROSITE" id="PS50928"/>
    </source>
</evidence>
<gene>
    <name evidence="10" type="primary">ydcV_4</name>
    <name evidence="10" type="ORF">TRM7615_03426</name>
</gene>
<evidence type="ECO:0000313" key="11">
    <source>
        <dbReference type="Proteomes" id="UP000244898"/>
    </source>
</evidence>
<proteinExistence type="inferred from homology"/>
<dbReference type="RefSeq" id="WP_108789697.1">
    <property type="nucleotide sequence ID" value="NZ_ONZG01000009.1"/>
</dbReference>
<evidence type="ECO:0000256" key="8">
    <source>
        <dbReference type="RuleBase" id="RU363032"/>
    </source>
</evidence>
<evidence type="ECO:0000256" key="7">
    <source>
        <dbReference type="ARBA" id="ARBA00023136"/>
    </source>
</evidence>
<dbReference type="PANTHER" id="PTHR43357">
    <property type="entry name" value="INNER MEMBRANE ABC TRANSPORTER PERMEASE PROTEIN YDCV"/>
    <property type="match status" value="1"/>
</dbReference>
<protein>
    <submittedName>
        <fullName evidence="10">Inner membrane ABC transporter permease protein YdcV</fullName>
    </submittedName>
</protein>
<dbReference type="GO" id="GO:0005886">
    <property type="term" value="C:plasma membrane"/>
    <property type="evidence" value="ECO:0007669"/>
    <property type="project" value="UniProtKB-SubCell"/>
</dbReference>
<dbReference type="OrthoDB" id="6496035at2"/>
<keyword evidence="5 8" id="KW-0812">Transmembrane</keyword>
<dbReference type="EMBL" id="ONZG01000009">
    <property type="protein sequence ID" value="SPJ29902.1"/>
    <property type="molecule type" value="Genomic_DNA"/>
</dbReference>
<keyword evidence="2 8" id="KW-0813">Transport</keyword>
<organism evidence="10 11">
    <name type="scientific">Falsiruegeria mediterranea M17</name>
    <dbReference type="NCBI Taxonomy" id="1200281"/>
    <lineage>
        <taxon>Bacteria</taxon>
        <taxon>Pseudomonadati</taxon>
        <taxon>Pseudomonadota</taxon>
        <taxon>Alphaproteobacteria</taxon>
        <taxon>Rhodobacterales</taxon>
        <taxon>Roseobacteraceae</taxon>
        <taxon>Falsiruegeria</taxon>
    </lineage>
</organism>
<name>A0A2R8CC00_9RHOB</name>
<dbReference type="Pfam" id="PF00528">
    <property type="entry name" value="BPD_transp_1"/>
    <property type="match status" value="1"/>
</dbReference>
<reference evidence="11" key="1">
    <citation type="submission" date="2018-03" db="EMBL/GenBank/DDBJ databases">
        <authorList>
            <person name="Rodrigo-Torres L."/>
            <person name="Arahal R. D."/>
            <person name="Lucena T."/>
        </authorList>
    </citation>
    <scope>NUCLEOTIDE SEQUENCE [LARGE SCALE GENOMIC DNA]</scope>
    <source>
        <strain evidence="11">CECT 7615</strain>
    </source>
</reference>
<accession>A0A2R8CC00</accession>
<feature type="transmembrane region" description="Helical" evidence="8">
    <location>
        <begin position="68"/>
        <end position="88"/>
    </location>
</feature>
<evidence type="ECO:0000256" key="5">
    <source>
        <dbReference type="ARBA" id="ARBA00022692"/>
    </source>
</evidence>
<dbReference type="CDD" id="cd06261">
    <property type="entry name" value="TM_PBP2"/>
    <property type="match status" value="1"/>
</dbReference>
<dbReference type="Proteomes" id="UP000244898">
    <property type="component" value="Unassembled WGS sequence"/>
</dbReference>
<evidence type="ECO:0000256" key="1">
    <source>
        <dbReference type="ARBA" id="ARBA00004429"/>
    </source>
</evidence>
<comment type="subcellular location">
    <subcellularLocation>
        <location evidence="1">Cell inner membrane</location>
        <topology evidence="1">Multi-pass membrane protein</topology>
    </subcellularLocation>
    <subcellularLocation>
        <location evidence="8">Cell membrane</location>
        <topology evidence="8">Multi-pass membrane protein</topology>
    </subcellularLocation>
</comment>
<dbReference type="GO" id="GO:0055085">
    <property type="term" value="P:transmembrane transport"/>
    <property type="evidence" value="ECO:0007669"/>
    <property type="project" value="InterPro"/>
</dbReference>
<keyword evidence="6 8" id="KW-1133">Transmembrane helix</keyword>
<dbReference type="PROSITE" id="PS50928">
    <property type="entry name" value="ABC_TM1"/>
    <property type="match status" value="1"/>
</dbReference>
<feature type="domain" description="ABC transmembrane type-1" evidence="9">
    <location>
        <begin position="62"/>
        <end position="249"/>
    </location>
</feature>
<keyword evidence="7 8" id="KW-0472">Membrane</keyword>
<feature type="transmembrane region" description="Helical" evidence="8">
    <location>
        <begin position="230"/>
        <end position="252"/>
    </location>
</feature>
<feature type="transmembrane region" description="Helical" evidence="8">
    <location>
        <begin position="131"/>
        <end position="153"/>
    </location>
</feature>
<comment type="similarity">
    <text evidence="8">Belongs to the binding-protein-dependent transport system permease family.</text>
</comment>
<dbReference type="SUPFAM" id="SSF161098">
    <property type="entry name" value="MetI-like"/>
    <property type="match status" value="1"/>
</dbReference>
<dbReference type="Gene3D" id="1.10.3720.10">
    <property type="entry name" value="MetI-like"/>
    <property type="match status" value="1"/>
</dbReference>
<dbReference type="InterPro" id="IPR000515">
    <property type="entry name" value="MetI-like"/>
</dbReference>
<keyword evidence="3" id="KW-1003">Cell membrane</keyword>
<evidence type="ECO:0000256" key="4">
    <source>
        <dbReference type="ARBA" id="ARBA00022519"/>
    </source>
</evidence>
<evidence type="ECO:0000256" key="3">
    <source>
        <dbReference type="ARBA" id="ARBA00022475"/>
    </source>
</evidence>
<feature type="transmembrane region" description="Helical" evidence="8">
    <location>
        <begin position="100"/>
        <end position="125"/>
    </location>
</feature>
<dbReference type="InterPro" id="IPR035906">
    <property type="entry name" value="MetI-like_sf"/>
</dbReference>
<evidence type="ECO:0000313" key="10">
    <source>
        <dbReference type="EMBL" id="SPJ29902.1"/>
    </source>
</evidence>
<keyword evidence="4" id="KW-0997">Cell inner membrane</keyword>
<sequence length="262" mass="28635">MQDRNPLLTLFYVLVVIFLFFPILIVVPISFSSGRFLSFPPEEFGLRWYINYFSDPVWMAATFRSLRVALGASILATFVGTLSVIGLGRKRSKTSGALTALFVAPAIVPNIIVALGVFILAVRMGVSDNELTLVCAHAAIGLPFVVLMVGSAYRQIDPTLERAARIMGAGPLRAFLTATLPPLTPAILSAGIFAFFVSFDELIISLFLMSSAETLPMRIWNDLRFEINPTIAAVSVFFVVVTTLAMTIAELLRRRAEKNNAA</sequence>
<keyword evidence="11" id="KW-1185">Reference proteome</keyword>
<dbReference type="AlphaFoldDB" id="A0A2R8CC00"/>
<evidence type="ECO:0000256" key="2">
    <source>
        <dbReference type="ARBA" id="ARBA00022448"/>
    </source>
</evidence>
<feature type="transmembrane region" description="Helical" evidence="8">
    <location>
        <begin position="174"/>
        <end position="199"/>
    </location>
</feature>